<accession>A0A6I3LA31</accession>
<evidence type="ECO:0000313" key="2">
    <source>
        <dbReference type="Proteomes" id="UP000432464"/>
    </source>
</evidence>
<dbReference type="AlphaFoldDB" id="A0A6I3LA31"/>
<dbReference type="RefSeq" id="WP_154791125.1">
    <property type="nucleotide sequence ID" value="NZ_WMBB01000016.1"/>
</dbReference>
<name>A0A6I3LA31_9NOCA</name>
<protein>
    <submittedName>
        <fullName evidence="1">Uncharacterized protein</fullName>
    </submittedName>
</protein>
<evidence type="ECO:0000313" key="1">
    <source>
        <dbReference type="EMBL" id="MTE16699.1"/>
    </source>
</evidence>
<keyword evidence="2" id="KW-1185">Reference proteome</keyword>
<dbReference type="InterPro" id="IPR045730">
    <property type="entry name" value="DUF6084"/>
</dbReference>
<reference evidence="1 2" key="1">
    <citation type="submission" date="2019-11" db="EMBL/GenBank/DDBJ databases">
        <title>Nocardia sp. nov. CT2-14 isolated from soil.</title>
        <authorList>
            <person name="Kanchanasin P."/>
            <person name="Tanasupawat S."/>
            <person name="Yuki M."/>
            <person name="Kudo T."/>
        </authorList>
    </citation>
    <scope>NUCLEOTIDE SEQUENCE [LARGE SCALE GENOMIC DNA]</scope>
    <source>
        <strain evidence="1 2">CT2-14</strain>
    </source>
</reference>
<organism evidence="1 2">
    <name type="scientific">Nocardia aurantiaca</name>
    <dbReference type="NCBI Taxonomy" id="2675850"/>
    <lineage>
        <taxon>Bacteria</taxon>
        <taxon>Bacillati</taxon>
        <taxon>Actinomycetota</taxon>
        <taxon>Actinomycetes</taxon>
        <taxon>Mycobacteriales</taxon>
        <taxon>Nocardiaceae</taxon>
        <taxon>Nocardia</taxon>
    </lineage>
</organism>
<comment type="caution">
    <text evidence="1">The sequence shown here is derived from an EMBL/GenBank/DDBJ whole genome shotgun (WGS) entry which is preliminary data.</text>
</comment>
<gene>
    <name evidence="1" type="ORF">GLP40_28555</name>
</gene>
<proteinExistence type="predicted"/>
<sequence>MSPAYSITFAVLGIRPEPYAIGPALSARVGIAALAEEPVHAIALRAQVRFEPNRRPYTDAEGSGLLELFGTRERWRDTQRSFLWMHTTTMVPGFTGGTEVDLPLPCTFDLEVTGSKYLHALRDGTVPLLFLFSGTVFFRGASGFAVQQIPWDRDDRFDMPVAVWRQLMDTHYPHTGWVRLRRDTVDDLTAYKAAHGFLDYDQAVTELLSTPSRERS</sequence>
<dbReference type="Proteomes" id="UP000432464">
    <property type="component" value="Unassembled WGS sequence"/>
</dbReference>
<dbReference type="Pfam" id="PF19562">
    <property type="entry name" value="DUF6084"/>
    <property type="match status" value="1"/>
</dbReference>
<dbReference type="EMBL" id="WMBB01000016">
    <property type="protein sequence ID" value="MTE16699.1"/>
    <property type="molecule type" value="Genomic_DNA"/>
</dbReference>